<keyword evidence="1" id="KW-0238">DNA-binding</keyword>
<organism evidence="3">
    <name type="scientific">Salmonella enterica</name>
    <name type="common">Salmonella choleraesuis</name>
    <dbReference type="NCBI Taxonomy" id="28901"/>
    <lineage>
        <taxon>Bacteria</taxon>
        <taxon>Pseudomonadati</taxon>
        <taxon>Pseudomonadota</taxon>
        <taxon>Gammaproteobacteria</taxon>
        <taxon>Enterobacterales</taxon>
        <taxon>Enterobacteriaceae</taxon>
        <taxon>Salmonella</taxon>
    </lineage>
</organism>
<dbReference type="AlphaFoldDB" id="A0A759WCH7"/>
<protein>
    <submittedName>
        <fullName evidence="3">Helix-turn-helix domain-containing protein</fullName>
    </submittedName>
</protein>
<dbReference type="PANTHER" id="PTHR46558">
    <property type="entry name" value="TRACRIPTIONAL REGULATORY PROTEIN-RELATED-RELATED"/>
    <property type="match status" value="1"/>
</dbReference>
<dbReference type="InterPro" id="IPR001387">
    <property type="entry name" value="Cro/C1-type_HTH"/>
</dbReference>
<name>A0A759WCH7_SALER</name>
<accession>A0A759WCH7</accession>
<dbReference type="PANTHER" id="PTHR46558:SF11">
    <property type="entry name" value="HTH-TYPE TRANSCRIPTIONAL REGULATOR XRE"/>
    <property type="match status" value="1"/>
</dbReference>
<reference evidence="3" key="2">
    <citation type="submission" date="2020-02" db="EMBL/GenBank/DDBJ databases">
        <authorList>
            <consortium name="NCBI Pathogen Detection Project"/>
        </authorList>
    </citation>
    <scope>NUCLEOTIDE SEQUENCE</scope>
    <source>
        <strain evidence="3">MA.CK_98/00005752</strain>
    </source>
</reference>
<sequence>METFFGLPLNKTDSLGNIADMLKVGMLLNGSTSNEIVEAADIVFNITHDYCLATDKFIKKSTSLPQPTPLQPSETLTIGARIRQLRKERMLTQAELAKSVDVQPNLVTMWENSTTEPRAKHIIPLSSALKCDPVWLLSGNPLDVKAVSPATPAPVNVMKGADLANIGVRIESRRNEMGMSHLRLAEKIDTSGAMIREWETGKAIPHSGYYDRLAKALNTTVTWLMTGKDINADSNKFQ</sequence>
<reference evidence="3" key="1">
    <citation type="journal article" date="2018" name="Genome Biol.">
        <title>SKESA: strategic k-mer extension for scrupulous assemblies.</title>
        <authorList>
            <person name="Souvorov A."/>
            <person name="Agarwala R."/>
            <person name="Lipman D.J."/>
        </authorList>
    </citation>
    <scope>NUCLEOTIDE SEQUENCE</scope>
    <source>
        <strain evidence="3">MA.CK_98/00005752</strain>
    </source>
</reference>
<dbReference type="EMBL" id="DAAXQP010000002">
    <property type="protein sequence ID" value="HAG2208842.1"/>
    <property type="molecule type" value="Genomic_DNA"/>
</dbReference>
<proteinExistence type="predicted"/>
<dbReference type="CDD" id="cd00093">
    <property type="entry name" value="HTH_XRE"/>
    <property type="match status" value="2"/>
</dbReference>
<dbReference type="GO" id="GO:0003677">
    <property type="term" value="F:DNA binding"/>
    <property type="evidence" value="ECO:0007669"/>
    <property type="project" value="UniProtKB-KW"/>
</dbReference>
<comment type="caution">
    <text evidence="3">The sequence shown here is derived from an EMBL/GenBank/DDBJ whole genome shotgun (WGS) entry which is preliminary data.</text>
</comment>
<feature type="domain" description="HTH cro/C1-type" evidence="2">
    <location>
        <begin position="82"/>
        <end position="136"/>
    </location>
</feature>
<dbReference type="Gene3D" id="1.10.260.40">
    <property type="entry name" value="lambda repressor-like DNA-binding domains"/>
    <property type="match status" value="2"/>
</dbReference>
<dbReference type="SMART" id="SM00530">
    <property type="entry name" value="HTH_XRE"/>
    <property type="match status" value="2"/>
</dbReference>
<feature type="domain" description="HTH cro/C1-type" evidence="2">
    <location>
        <begin position="170"/>
        <end position="224"/>
    </location>
</feature>
<dbReference type="Pfam" id="PF01381">
    <property type="entry name" value="HTH_3"/>
    <property type="match status" value="2"/>
</dbReference>
<dbReference type="PROSITE" id="PS50943">
    <property type="entry name" value="HTH_CROC1"/>
    <property type="match status" value="2"/>
</dbReference>
<evidence type="ECO:0000313" key="3">
    <source>
        <dbReference type="EMBL" id="HAG2208842.1"/>
    </source>
</evidence>
<evidence type="ECO:0000256" key="1">
    <source>
        <dbReference type="ARBA" id="ARBA00023125"/>
    </source>
</evidence>
<gene>
    <name evidence="3" type="ORF">G8V49_001047</name>
</gene>
<dbReference type="InterPro" id="IPR010982">
    <property type="entry name" value="Lambda_DNA-bd_dom_sf"/>
</dbReference>
<evidence type="ECO:0000259" key="2">
    <source>
        <dbReference type="PROSITE" id="PS50943"/>
    </source>
</evidence>
<dbReference type="SUPFAM" id="SSF47413">
    <property type="entry name" value="lambda repressor-like DNA-binding domains"/>
    <property type="match status" value="2"/>
</dbReference>